<gene>
    <name evidence="3" type="primary">LOC117137203</name>
</gene>
<dbReference type="AlphaFoldDB" id="A0A6P8JE98"/>
<reference evidence="3" key="1">
    <citation type="submission" date="2025-08" db="UniProtKB">
        <authorList>
            <consortium name="RefSeq"/>
        </authorList>
    </citation>
    <scope>IDENTIFICATION</scope>
    <source>
        <strain evidence="3">Mau12</strain>
        <tissue evidence="3">Whole Body</tissue>
    </source>
</reference>
<keyword evidence="2" id="KW-1185">Reference proteome</keyword>
<name>A0A6P8JE98_DROMA</name>
<evidence type="ECO:0000256" key="1">
    <source>
        <dbReference type="SAM" id="MobiDB-lite"/>
    </source>
</evidence>
<organism evidence="2 3">
    <name type="scientific">Drosophila mauritiana</name>
    <name type="common">Fruit fly</name>
    <dbReference type="NCBI Taxonomy" id="7226"/>
    <lineage>
        <taxon>Eukaryota</taxon>
        <taxon>Metazoa</taxon>
        <taxon>Ecdysozoa</taxon>
        <taxon>Arthropoda</taxon>
        <taxon>Hexapoda</taxon>
        <taxon>Insecta</taxon>
        <taxon>Pterygota</taxon>
        <taxon>Neoptera</taxon>
        <taxon>Endopterygota</taxon>
        <taxon>Diptera</taxon>
        <taxon>Brachycera</taxon>
        <taxon>Muscomorpha</taxon>
        <taxon>Ephydroidea</taxon>
        <taxon>Drosophilidae</taxon>
        <taxon>Drosophila</taxon>
        <taxon>Sophophora</taxon>
    </lineage>
</organism>
<evidence type="ECO:0000313" key="3">
    <source>
        <dbReference type="RefSeq" id="XP_033154447.1"/>
    </source>
</evidence>
<proteinExistence type="predicted"/>
<feature type="compositionally biased region" description="Basic and acidic residues" evidence="1">
    <location>
        <begin position="268"/>
        <end position="284"/>
    </location>
</feature>
<accession>A0A6P8JE98</accession>
<evidence type="ECO:0000313" key="2">
    <source>
        <dbReference type="Proteomes" id="UP000515162"/>
    </source>
</evidence>
<feature type="compositionally biased region" description="Polar residues" evidence="1">
    <location>
        <begin position="285"/>
        <end position="294"/>
    </location>
</feature>
<dbReference type="Proteomes" id="UP000515162">
    <property type="component" value="Chromosome 2R"/>
</dbReference>
<sequence length="369" mass="42573">MEMRDRLYQMMVSQSFMSRATVTASMANFAIGNLKSSDAVEKTVIKILLAIEEKYRSYFDSYKKELELQRIAAETLHQLIQRYKITMQLDTGCTCPQIYEIESDDAIINKFYIHYQVIASSNKNQCWAIQSLRPYVLVFRRECAKLNKHEESPFILGDAFHKPIQFFIDLVEELFAYFYSAHLQLDCAARLLDPLDLNRMECYMKLLEPNEDFAEYFLHNISFCKCMRPPPNCPPYEHHQKIKDQSDAYLSHAKKKRCARRFERMAQNEAQTAKRESCSVERKMSTGSPRTTRSLSREASVMEEVVSVSNQRHERTLTDQLMCVLSISPECTHDNTNQCVHQLIGPNAGDSPFLGNVCGNVVMPVNPAP</sequence>
<feature type="region of interest" description="Disordered" evidence="1">
    <location>
        <begin position="268"/>
        <end position="299"/>
    </location>
</feature>
<protein>
    <submittedName>
        <fullName evidence="3">Uncharacterized protein LOC117137203</fullName>
    </submittedName>
</protein>
<dbReference type="RefSeq" id="XP_033154447.1">
    <property type="nucleotide sequence ID" value="XM_033298556.1"/>
</dbReference>
<dbReference type="GeneID" id="117137203"/>